<dbReference type="HAMAP" id="MF_01129">
    <property type="entry name" value="PPase_energized_pump"/>
    <property type="match status" value="1"/>
</dbReference>
<dbReference type="PIRSF" id="PIRSF001265">
    <property type="entry name" value="H+-PPase"/>
    <property type="match status" value="1"/>
</dbReference>
<comment type="catalytic activity">
    <reaction evidence="9">
        <text>diphosphate + H2O + H(+)(in) = 2 phosphate + 2 H(+)(out)</text>
        <dbReference type="Rhea" id="RHEA:13973"/>
        <dbReference type="ChEBI" id="CHEBI:15377"/>
        <dbReference type="ChEBI" id="CHEBI:15378"/>
        <dbReference type="ChEBI" id="CHEBI:33019"/>
        <dbReference type="ChEBI" id="CHEBI:43474"/>
        <dbReference type="EC" id="7.1.3.1"/>
    </reaction>
</comment>
<evidence type="ECO:0000256" key="6">
    <source>
        <dbReference type="ARBA" id="ARBA00022989"/>
    </source>
</evidence>
<evidence type="ECO:0000256" key="10">
    <source>
        <dbReference type="SAM" id="MobiDB-lite"/>
    </source>
</evidence>
<keyword evidence="2 9" id="KW-0813">Transport</keyword>
<protein>
    <recommendedName>
        <fullName evidence="9">K(+)-insensitive pyrophosphate-energized proton pump</fullName>
        <ecNumber evidence="9">7.1.3.1</ecNumber>
    </recommendedName>
    <alternativeName>
        <fullName evidence="9">Membrane-bound proton-translocating pyrophosphatase</fullName>
    </alternativeName>
    <alternativeName>
        <fullName evidence="9">Pyrophosphate-energized inorganic pyrophosphatase</fullName>
        <shortName evidence="9">H(+)-PPase</shortName>
    </alternativeName>
</protein>
<keyword evidence="11" id="KW-0378">Hydrolase</keyword>
<dbReference type="GO" id="GO:0004427">
    <property type="term" value="F:inorganic diphosphate phosphatase activity"/>
    <property type="evidence" value="ECO:0007669"/>
    <property type="project" value="UniProtKB-UniRule"/>
</dbReference>
<dbReference type="Pfam" id="PF03030">
    <property type="entry name" value="H_PPase"/>
    <property type="match status" value="1"/>
</dbReference>
<gene>
    <name evidence="9" type="primary">hppA</name>
    <name evidence="11" type="ORF">HDA32_000039</name>
</gene>
<feature type="transmembrane region" description="Helical" evidence="9">
    <location>
        <begin position="353"/>
        <end position="377"/>
    </location>
</feature>
<keyword evidence="9" id="KW-0375">Hydrogen ion transport</keyword>
<dbReference type="EMBL" id="JACCCC010000001">
    <property type="protein sequence ID" value="NYE44919.1"/>
    <property type="molecule type" value="Genomic_DNA"/>
</dbReference>
<dbReference type="GO" id="GO:0000287">
    <property type="term" value="F:magnesium ion binding"/>
    <property type="evidence" value="ECO:0007669"/>
    <property type="project" value="UniProtKB-UniRule"/>
</dbReference>
<feature type="transmembrane region" description="Helical" evidence="9">
    <location>
        <begin position="541"/>
        <end position="563"/>
    </location>
</feature>
<feature type="transmembrane region" description="Helical" evidence="9">
    <location>
        <begin position="501"/>
        <end position="521"/>
    </location>
</feature>
<feature type="transmembrane region" description="Helical" evidence="9">
    <location>
        <begin position="274"/>
        <end position="295"/>
    </location>
</feature>
<keyword evidence="12" id="KW-1185">Reference proteome</keyword>
<evidence type="ECO:0000256" key="9">
    <source>
        <dbReference type="HAMAP-Rule" id="MF_01129"/>
    </source>
</evidence>
<sequence>MTGLNLAAESGQALTLDGLNFTLVIVVLAVALLALAVAGALVREVLAADQGTERMQNIARAVQEGAAAYLKRQFRTLIVFVIAIPLLLLLLPADSEAVRYGRSLFFALGAIFSALTGFVGMWLAVRGNVRVAAAAREAGEHAAMRIAFRTGGVAGMFTVGLGLLGAAIVVLAYRGDAPIVLEGFGFGAALLAMFMRVGGGIFTKAADVGADLVGKVEQGIPEDDPRNAATIADNVGDNVGDCAGMAADLFESYAVVLVASLILGRVAFGVEGLVFPLLVPMIGVITAIIGIFVVAPRARDKNAMAAINRGFFISAVISAVLVVGTAFVYLPTGFADLSGVSDEIAGLDGNPRYIAIGAVLIGLVLAAAIQLLTGYFTETNRRPVKDIGESSETGAATVILSGISVGLESAVYSALLIAGAVYGAFLLGAGNITISLFAVALAGTGLLTTVGVIVAMDTFGPVSDNAQGIAEMSGDVEGPGADVLTSLDAVGNTTKAITKGIAIATAVLAATALFGAFRTSVEGALGDRADTFSLSIDQPNVLVGVIIGASVVFLFSGLAIMAVGRAAGRVVQEVREQFRTRPGIMDGTEKPEYGRVVDICTRDSLRELITPGLLAVLTPIAVGFALGYASLGAFLGGAIAAGALMAVFLANSGGAWDNAKKLVEDGHHGGKGSEAHEATVIGDTVGDPFKDTAGPAINPLLKVMNLVALIIAPSVVIYAESAVLRVGVTAVALVVIVGAIVWSKRRSDSGETPRSAPAAPEDRPVLETQRAEPAQAAANGKSPENGGKEQAPLSEGRKD</sequence>
<dbReference type="PANTHER" id="PTHR31998">
    <property type="entry name" value="K(+)-INSENSITIVE PYROPHOSPHATE-ENERGIZED PROTON PUMP"/>
    <property type="match status" value="1"/>
</dbReference>
<dbReference type="NCBIfam" id="TIGR01104">
    <property type="entry name" value="V_PPase"/>
    <property type="match status" value="1"/>
</dbReference>
<comment type="subcellular location">
    <subcellularLocation>
        <location evidence="9">Cell membrane</location>
        <topology evidence="9">Multi-pass membrane protein</topology>
    </subcellularLocation>
    <subcellularLocation>
        <location evidence="1">Endomembrane system</location>
        <topology evidence="1">Multi-pass membrane protein</topology>
    </subcellularLocation>
</comment>
<comment type="caution">
    <text evidence="11">The sequence shown here is derived from an EMBL/GenBank/DDBJ whole genome shotgun (WGS) entry which is preliminary data.</text>
</comment>
<feature type="site" description="Determinant of potassium independence" evidence="9">
    <location>
        <position position="495"/>
    </location>
</feature>
<feature type="transmembrane region" description="Helical" evidence="9">
    <location>
        <begin position="700"/>
        <end position="718"/>
    </location>
</feature>
<accession>A0A852TLT1</accession>
<feature type="transmembrane region" description="Helical" evidence="9">
    <location>
        <begin position="398"/>
        <end position="426"/>
    </location>
</feature>
<feature type="transmembrane region" description="Helical" evidence="9">
    <location>
        <begin position="250"/>
        <end position="268"/>
    </location>
</feature>
<comment type="similarity">
    <text evidence="9">Belongs to the H(+)-translocating pyrophosphatase (TC 3.A.10) family. K(+)-insensitive subfamily.</text>
</comment>
<comment type="caution">
    <text evidence="9">Lacks conserved residue(s) required for the propagation of feature annotation.</text>
</comment>
<feature type="transmembrane region" description="Helical" evidence="9">
    <location>
        <begin position="146"/>
        <end position="173"/>
    </location>
</feature>
<keyword evidence="7 9" id="KW-0406">Ion transport</keyword>
<feature type="transmembrane region" description="Helical" evidence="9">
    <location>
        <begin position="608"/>
        <end position="626"/>
    </location>
</feature>
<organism evidence="11 12">
    <name type="scientific">Spinactinospora alkalitolerans</name>
    <dbReference type="NCBI Taxonomy" id="687207"/>
    <lineage>
        <taxon>Bacteria</taxon>
        <taxon>Bacillati</taxon>
        <taxon>Actinomycetota</taxon>
        <taxon>Actinomycetes</taxon>
        <taxon>Streptosporangiales</taxon>
        <taxon>Nocardiopsidaceae</taxon>
        <taxon>Spinactinospora</taxon>
    </lineage>
</organism>
<evidence type="ECO:0000256" key="2">
    <source>
        <dbReference type="ARBA" id="ARBA00022448"/>
    </source>
</evidence>
<dbReference type="NCBIfam" id="NF001960">
    <property type="entry name" value="PRK00733.3-5"/>
    <property type="match status" value="1"/>
</dbReference>
<dbReference type="Proteomes" id="UP000589036">
    <property type="component" value="Unassembled WGS sequence"/>
</dbReference>
<feature type="transmembrane region" description="Helical" evidence="9">
    <location>
        <begin position="432"/>
        <end position="455"/>
    </location>
</feature>
<dbReference type="AlphaFoldDB" id="A0A852TLT1"/>
<feature type="transmembrane region" description="Helical" evidence="9">
    <location>
        <begin position="632"/>
        <end position="651"/>
    </location>
</feature>
<evidence type="ECO:0000256" key="4">
    <source>
        <dbReference type="ARBA" id="ARBA00022842"/>
    </source>
</evidence>
<evidence type="ECO:0000256" key="5">
    <source>
        <dbReference type="ARBA" id="ARBA00022967"/>
    </source>
</evidence>
<feature type="transmembrane region" description="Helical" evidence="9">
    <location>
        <begin position="307"/>
        <end position="330"/>
    </location>
</feature>
<comment type="function">
    <text evidence="9">Proton pump that utilizes the energy of pyrophosphate hydrolysis as the driving force for proton movement across the membrane. Generates a proton motive force.</text>
</comment>
<dbReference type="GO" id="GO:0005886">
    <property type="term" value="C:plasma membrane"/>
    <property type="evidence" value="ECO:0007669"/>
    <property type="project" value="UniProtKB-SubCell"/>
</dbReference>
<dbReference type="GO" id="GO:0009678">
    <property type="term" value="F:diphosphate hydrolysis-driven proton transmembrane transporter activity"/>
    <property type="evidence" value="ECO:0007669"/>
    <property type="project" value="UniProtKB-UniRule"/>
</dbReference>
<dbReference type="InterPro" id="IPR004131">
    <property type="entry name" value="PPase-energised_H-pump"/>
</dbReference>
<evidence type="ECO:0000256" key="1">
    <source>
        <dbReference type="ARBA" id="ARBA00004127"/>
    </source>
</evidence>
<evidence type="ECO:0000256" key="8">
    <source>
        <dbReference type="ARBA" id="ARBA00023136"/>
    </source>
</evidence>
<feature type="region of interest" description="Disordered" evidence="10">
    <location>
        <begin position="746"/>
        <end position="799"/>
    </location>
</feature>
<proteinExistence type="inferred from homology"/>
<reference evidence="11 12" key="1">
    <citation type="submission" date="2020-07" db="EMBL/GenBank/DDBJ databases">
        <title>Sequencing the genomes of 1000 actinobacteria strains.</title>
        <authorList>
            <person name="Klenk H.-P."/>
        </authorList>
    </citation>
    <scope>NUCLEOTIDE SEQUENCE [LARGE SCALE GENOMIC DNA]</scope>
    <source>
        <strain evidence="11 12">CXB654</strain>
    </source>
</reference>
<feature type="transmembrane region" description="Helical" evidence="9">
    <location>
        <begin position="724"/>
        <end position="742"/>
    </location>
</feature>
<dbReference type="EC" id="7.1.3.1" evidence="9"/>
<dbReference type="GO" id="GO:0012505">
    <property type="term" value="C:endomembrane system"/>
    <property type="evidence" value="ECO:0007669"/>
    <property type="project" value="UniProtKB-SubCell"/>
</dbReference>
<evidence type="ECO:0000256" key="7">
    <source>
        <dbReference type="ARBA" id="ARBA00023065"/>
    </source>
</evidence>
<evidence type="ECO:0000256" key="3">
    <source>
        <dbReference type="ARBA" id="ARBA00022692"/>
    </source>
</evidence>
<keyword evidence="8 9" id="KW-0472">Membrane</keyword>
<feature type="transmembrane region" description="Helical" evidence="9">
    <location>
        <begin position="105"/>
        <end position="125"/>
    </location>
</feature>
<evidence type="ECO:0000313" key="12">
    <source>
        <dbReference type="Proteomes" id="UP000589036"/>
    </source>
</evidence>
<feature type="transmembrane region" description="Helical" evidence="9">
    <location>
        <begin position="20"/>
        <end position="42"/>
    </location>
</feature>
<comment type="subunit">
    <text evidence="9">Homodimer.</text>
</comment>
<dbReference type="RefSeq" id="WP_246334173.1">
    <property type="nucleotide sequence ID" value="NZ_BAAAYY010000005.1"/>
</dbReference>
<feature type="transmembrane region" description="Helical" evidence="9">
    <location>
        <begin position="179"/>
        <end position="197"/>
    </location>
</feature>
<keyword evidence="6 9" id="KW-1133">Transmembrane helix</keyword>
<keyword evidence="4 9" id="KW-0460">Magnesium</keyword>
<comment type="cofactor">
    <cofactor evidence="9">
        <name>Mg(2+)</name>
        <dbReference type="ChEBI" id="CHEBI:18420"/>
    </cofactor>
</comment>
<feature type="transmembrane region" description="Helical" evidence="9">
    <location>
        <begin position="74"/>
        <end position="93"/>
    </location>
</feature>
<keyword evidence="9" id="KW-1003">Cell membrane</keyword>
<name>A0A852TLT1_9ACTN</name>
<evidence type="ECO:0000313" key="11">
    <source>
        <dbReference type="EMBL" id="NYE44919.1"/>
    </source>
</evidence>
<keyword evidence="3 9" id="KW-0812">Transmembrane</keyword>
<keyword evidence="5 9" id="KW-1278">Translocase</keyword>
<dbReference type="NCBIfam" id="NF001952">
    <property type="entry name" value="PRK00733.1-4"/>
    <property type="match status" value="1"/>
</dbReference>